<dbReference type="HOGENOM" id="CLU_3123469_0_0_9"/>
<dbReference type="EMBL" id="ACBY02000027">
    <property type="protein sequence ID" value="EFB75347.1"/>
    <property type="molecule type" value="Genomic_DNA"/>
</dbReference>
<dbReference type="AlphaFoldDB" id="D1PPK3"/>
<protein>
    <submittedName>
        <fullName evidence="1">Uncharacterized protein</fullName>
    </submittedName>
</protein>
<organism evidence="1 2">
    <name type="scientific">Subdoligranulum variabile DSM 15176</name>
    <dbReference type="NCBI Taxonomy" id="411471"/>
    <lineage>
        <taxon>Bacteria</taxon>
        <taxon>Bacillati</taxon>
        <taxon>Bacillota</taxon>
        <taxon>Clostridia</taxon>
        <taxon>Eubacteriales</taxon>
        <taxon>Oscillospiraceae</taxon>
        <taxon>Subdoligranulum</taxon>
    </lineage>
</organism>
<evidence type="ECO:0000313" key="1">
    <source>
        <dbReference type="EMBL" id="EFB75347.1"/>
    </source>
</evidence>
<dbReference type="STRING" id="411471.SUBVAR_06318"/>
<keyword evidence="2" id="KW-1185">Reference proteome</keyword>
<name>D1PPK3_9FIRM</name>
<proteinExistence type="predicted"/>
<accession>D1PPK3</accession>
<dbReference type="Proteomes" id="UP000003438">
    <property type="component" value="Unassembled WGS sequence"/>
</dbReference>
<reference evidence="1" key="1">
    <citation type="submission" date="2009-12" db="EMBL/GenBank/DDBJ databases">
        <authorList>
            <person name="Weinstock G."/>
            <person name="Sodergren E."/>
            <person name="Clifton S."/>
            <person name="Fulton L."/>
            <person name="Fulton B."/>
            <person name="Courtney L."/>
            <person name="Fronick C."/>
            <person name="Harrison M."/>
            <person name="Strong C."/>
            <person name="Farmer C."/>
            <person name="Delahaunty K."/>
            <person name="Markovic C."/>
            <person name="Hall O."/>
            <person name="Minx P."/>
            <person name="Tomlinson C."/>
            <person name="Mitreva M."/>
            <person name="Nelson J."/>
            <person name="Hou S."/>
            <person name="Wollam A."/>
            <person name="Pepin K.H."/>
            <person name="Johnson M."/>
            <person name="Bhonagiri V."/>
            <person name="Nash W.E."/>
            <person name="Warren W."/>
            <person name="Chinwalla A."/>
            <person name="Mardis E.R."/>
            <person name="Wilson R.K."/>
        </authorList>
    </citation>
    <scope>NUCLEOTIDE SEQUENCE [LARGE SCALE GENOMIC DNA]</scope>
    <source>
        <strain evidence="1">DSM 15176</strain>
    </source>
</reference>
<sequence>MPQGNASGFWRKPQLVFSAKNVQKKFKKSVDKETRACYNNKADSRAAQTK</sequence>
<comment type="caution">
    <text evidence="1">The sequence shown here is derived from an EMBL/GenBank/DDBJ whole genome shotgun (WGS) entry which is preliminary data.</text>
</comment>
<evidence type="ECO:0000313" key="2">
    <source>
        <dbReference type="Proteomes" id="UP000003438"/>
    </source>
</evidence>
<gene>
    <name evidence="1" type="ORF">SUBVAR_06318</name>
</gene>